<keyword evidence="6" id="KW-0539">Nucleus</keyword>
<evidence type="ECO:0000256" key="3">
    <source>
        <dbReference type="ARBA" id="ARBA00022737"/>
    </source>
</evidence>
<accession>E3MQL3</accession>
<feature type="region of interest" description="Disordered" evidence="8">
    <location>
        <begin position="566"/>
        <end position="613"/>
    </location>
</feature>
<feature type="region of interest" description="Disordered" evidence="8">
    <location>
        <begin position="893"/>
        <end position="972"/>
    </location>
</feature>
<keyword evidence="4 7" id="KW-0863">Zinc-finger</keyword>
<feature type="compositionally biased region" description="Pro residues" evidence="8">
    <location>
        <begin position="1"/>
        <end position="12"/>
    </location>
</feature>
<feature type="compositionally biased region" description="Polar residues" evidence="8">
    <location>
        <begin position="586"/>
        <end position="605"/>
    </location>
</feature>
<dbReference type="PROSITE" id="PS00028">
    <property type="entry name" value="ZINC_FINGER_C2H2_1"/>
    <property type="match status" value="1"/>
</dbReference>
<feature type="region of interest" description="Disordered" evidence="8">
    <location>
        <begin position="634"/>
        <end position="655"/>
    </location>
</feature>
<dbReference type="PANTHER" id="PTHR16515:SF66">
    <property type="entry name" value="C2H2-TYPE DOMAIN-CONTAINING PROTEIN"/>
    <property type="match status" value="1"/>
</dbReference>
<keyword evidence="3" id="KW-0677">Repeat</keyword>
<feature type="region of interest" description="Disordered" evidence="8">
    <location>
        <begin position="755"/>
        <end position="778"/>
    </location>
</feature>
<dbReference type="OrthoDB" id="5877915at2759"/>
<reference evidence="10" key="1">
    <citation type="submission" date="2007-07" db="EMBL/GenBank/DDBJ databases">
        <title>PCAP assembly of the Caenorhabditis remanei genome.</title>
        <authorList>
            <consortium name="The Caenorhabditis remanei Sequencing Consortium"/>
            <person name="Wilson R.K."/>
        </authorList>
    </citation>
    <scope>NUCLEOTIDE SEQUENCE [LARGE SCALE GENOMIC DNA]</scope>
    <source>
        <strain evidence="10">PB4641</strain>
    </source>
</reference>
<dbReference type="GO" id="GO:0005634">
    <property type="term" value="C:nucleus"/>
    <property type="evidence" value="ECO:0007669"/>
    <property type="project" value="UniProtKB-SubCell"/>
</dbReference>
<feature type="region of interest" description="Disordered" evidence="8">
    <location>
        <begin position="471"/>
        <end position="498"/>
    </location>
</feature>
<feature type="region of interest" description="Disordered" evidence="8">
    <location>
        <begin position="1"/>
        <end position="56"/>
    </location>
</feature>
<sequence>MVGAPIPPPPIQQIPSAPKKGPNGTPAEKNSAILKVLNRQAPPPPPHMGSSAPFQYHGGSLPSITASWLQPTTSVTSGAVAPTTMAAAVAPTPTKTSPLHIFCQSCSKTVSSDRSLRRHYNTCKQYQAELAKNAAANDVRRPIPPPPIRRKPAAPKKGADGTPAEKNSAILKVLNSQAPPPPPHMGSSAPFQYHGGSLPSISASWLQPTTSVTSGAVAPTTMAAAVAPTPTKTSPLQILLNDEFEEDGDSRSSSGTTTTKAQGTFVCERCSKKLCSMSNLKRHRATCKAAPSTTTTTTTVSEPPTPAPPLVVAPPPTAAPAETTATVTYTAKASWSPDLKLKSPKQKTSSATVTTTTHSELTVGEALKAQHQNLQMTSPRFPGTGSRILPPRPPNPILNLVQNPPQNQMQNQMQNPMVTSRLPPPPQIPIQIQNPPTMPMTSAPSGAAAPLKKGIIEHKNTDLVLITSEPIPEKKSRQEATPLPPIQLPPPPPQRPAPVAYQVQFTSRRPQIQNSQNLQNPQNPPHHQMHRQFSLQNPIPQIQKPQRPSLRVAPPPTAQYVKHDVAPQAPQPLPPPQQKMVAHAVESNSSNQKNNEDTTTITTAPLNPKRPGSPLDSIITSVPLSVEVHHHNNQMTSSSAGNKPEQGLSSADSQQSITDALPNSQNKKLIPYVCPECDKTYSCRKNVKRHRMAVHKMSLDEILAKPEHPAPPDAIPSAQLQARRHTVAGVESVGGPPIGKRKASEAVGVPMKKGKVVAASDDEEEEPQESPKIQAPPLLPPAASILVRKSESPVTVATVTVPTVTVPAVTVAPVTVATATVHPSWDGFMTWPEPEPTLATPRFSDEEDNKAMAKIAAELKRCAEIKLEDQKRPQEDSEYDAILFKSLREEFSREDVKVEAEKEKEEAELKEESEEEAESEDEEEAEPKETSTAASSVGLPSLSSPTPVQYPAWRPLAPPPPRRSAPPTKMPRHMCTGCSKVLGSDYSLRRHRTGCASVQKIRNPHYPKPPAKRRTAAEKAAAREEAFRKQITDAREAMKEMEALPLPPAVWDVIEEVKKERQEAMSHSTFSPPPPSFIEETPDFSMFQDSSPSATDITTSSEFRSMTSSRASSYCGVSPPKPLDHFSGEKATSLPPLLTLLSSSKSTSSAVSAAATSSGGPMIQSRINQARHMCQECGKFYCSEWNLNRHHKQSCPAAKFINETPYYEPKNDADRVDVRFMRDDAWGRMSRSFLVSISPLVADWLENEKLTHLQLDTKWQDMRLLLDVMTKTVQITLENVHAVGEQSKFYQTKQVDAMIEEFWASQQVRMDIRTHRRTDRHPDELKFLIFGHPDIGKHRYP</sequence>
<keyword evidence="5" id="KW-0862">Zinc</keyword>
<dbReference type="GO" id="GO:0008270">
    <property type="term" value="F:zinc ion binding"/>
    <property type="evidence" value="ECO:0007669"/>
    <property type="project" value="UniProtKB-KW"/>
</dbReference>
<dbReference type="InParanoid" id="E3MQL3"/>
<evidence type="ECO:0000256" key="6">
    <source>
        <dbReference type="ARBA" id="ARBA00023242"/>
    </source>
</evidence>
<evidence type="ECO:0000313" key="11">
    <source>
        <dbReference type="Proteomes" id="UP000008281"/>
    </source>
</evidence>
<dbReference type="PROSITE" id="PS50157">
    <property type="entry name" value="ZINC_FINGER_C2H2_2"/>
    <property type="match status" value="1"/>
</dbReference>
<organism evidence="11">
    <name type="scientific">Caenorhabditis remanei</name>
    <name type="common">Caenorhabditis vulgaris</name>
    <dbReference type="NCBI Taxonomy" id="31234"/>
    <lineage>
        <taxon>Eukaryota</taxon>
        <taxon>Metazoa</taxon>
        <taxon>Ecdysozoa</taxon>
        <taxon>Nematoda</taxon>
        <taxon>Chromadorea</taxon>
        <taxon>Rhabditida</taxon>
        <taxon>Rhabditina</taxon>
        <taxon>Rhabditomorpha</taxon>
        <taxon>Rhabditoidea</taxon>
        <taxon>Rhabditidae</taxon>
        <taxon>Peloderinae</taxon>
        <taxon>Caenorhabditis</taxon>
    </lineage>
</organism>
<dbReference type="Proteomes" id="UP000008281">
    <property type="component" value="Unassembled WGS sequence"/>
</dbReference>
<dbReference type="GO" id="GO:0010468">
    <property type="term" value="P:regulation of gene expression"/>
    <property type="evidence" value="ECO:0007669"/>
    <property type="project" value="TreeGrafter"/>
</dbReference>
<dbReference type="OMA" id="KPWITVG"/>
<feature type="region of interest" description="Disordered" evidence="8">
    <location>
        <begin position="174"/>
        <end position="193"/>
    </location>
</feature>
<dbReference type="STRING" id="31234.E3MQL3"/>
<keyword evidence="11" id="KW-1185">Reference proteome</keyword>
<evidence type="ECO:0000256" key="8">
    <source>
        <dbReference type="SAM" id="MobiDB-lite"/>
    </source>
</evidence>
<dbReference type="SMART" id="SM00355">
    <property type="entry name" value="ZnF_C2H2"/>
    <property type="match status" value="5"/>
</dbReference>
<evidence type="ECO:0000256" key="4">
    <source>
        <dbReference type="ARBA" id="ARBA00022771"/>
    </source>
</evidence>
<evidence type="ECO:0000259" key="9">
    <source>
        <dbReference type="PROSITE" id="PS50157"/>
    </source>
</evidence>
<dbReference type="SUPFAM" id="SSF57667">
    <property type="entry name" value="beta-beta-alpha zinc fingers"/>
    <property type="match status" value="1"/>
</dbReference>
<comment type="subcellular location">
    <subcellularLocation>
        <location evidence="1">Nucleus</location>
    </subcellularLocation>
</comment>
<protein>
    <submittedName>
        <fullName evidence="10">CRE-SEA-2 protein</fullName>
    </submittedName>
</protein>
<feature type="compositionally biased region" description="Pro residues" evidence="8">
    <location>
        <begin position="482"/>
        <end position="496"/>
    </location>
</feature>
<dbReference type="HOGENOM" id="CLU_258363_0_0_1"/>
<evidence type="ECO:0000256" key="5">
    <source>
        <dbReference type="ARBA" id="ARBA00022833"/>
    </source>
</evidence>
<evidence type="ECO:0000256" key="7">
    <source>
        <dbReference type="PROSITE-ProRule" id="PRU00042"/>
    </source>
</evidence>
<dbReference type="InterPro" id="IPR036236">
    <property type="entry name" value="Znf_C2H2_sf"/>
</dbReference>
<dbReference type="InterPro" id="IPR013087">
    <property type="entry name" value="Znf_C2H2_type"/>
</dbReference>
<dbReference type="FunCoup" id="E3MQL3">
    <property type="interactions" value="141"/>
</dbReference>
<gene>
    <name evidence="10" type="primary">Cre-sea-2</name>
    <name evidence="10" type="ORF">CRE_10371</name>
</gene>
<dbReference type="EMBL" id="DS268466">
    <property type="protein sequence ID" value="EFP07007.1"/>
    <property type="molecule type" value="Genomic_DNA"/>
</dbReference>
<dbReference type="PANTHER" id="PTHR16515">
    <property type="entry name" value="PR DOMAIN ZINC FINGER PROTEIN"/>
    <property type="match status" value="1"/>
</dbReference>
<feature type="compositionally biased region" description="Acidic residues" evidence="8">
    <location>
        <begin position="908"/>
        <end position="926"/>
    </location>
</feature>
<dbReference type="eggNOG" id="ENOG502SG5U">
    <property type="taxonomic scope" value="Eukaryota"/>
</dbReference>
<evidence type="ECO:0000313" key="10">
    <source>
        <dbReference type="EMBL" id="EFP07007.1"/>
    </source>
</evidence>
<feature type="domain" description="C2H2-type" evidence="9">
    <location>
        <begin position="672"/>
        <end position="695"/>
    </location>
</feature>
<feature type="compositionally biased region" description="Basic and acidic residues" evidence="8">
    <location>
        <begin position="893"/>
        <end position="907"/>
    </location>
</feature>
<evidence type="ECO:0000256" key="1">
    <source>
        <dbReference type="ARBA" id="ARBA00004123"/>
    </source>
</evidence>
<keyword evidence="2" id="KW-0479">Metal-binding</keyword>
<proteinExistence type="predicted"/>
<dbReference type="InterPro" id="IPR050331">
    <property type="entry name" value="Zinc_finger"/>
</dbReference>
<feature type="region of interest" description="Disordered" evidence="8">
    <location>
        <begin position="134"/>
        <end position="164"/>
    </location>
</feature>
<name>E3MQL3_CAERE</name>
<evidence type="ECO:0000256" key="2">
    <source>
        <dbReference type="ARBA" id="ARBA00022723"/>
    </source>
</evidence>